<evidence type="ECO:0000256" key="3">
    <source>
        <dbReference type="ARBA" id="ARBA00022448"/>
    </source>
</evidence>
<evidence type="ECO:0000256" key="12">
    <source>
        <dbReference type="SAM" id="SignalP"/>
    </source>
</evidence>
<evidence type="ECO:0000256" key="6">
    <source>
        <dbReference type="ARBA" id="ARBA00022847"/>
    </source>
</evidence>
<feature type="signal peptide" evidence="12">
    <location>
        <begin position="1"/>
        <end position="17"/>
    </location>
</feature>
<dbReference type="GO" id="GO:0015184">
    <property type="term" value="F:L-cystine transmembrane transporter activity"/>
    <property type="evidence" value="ECO:0007669"/>
    <property type="project" value="TreeGrafter"/>
</dbReference>
<comment type="catalytic activity">
    <reaction evidence="10">
        <text>L-cystine(out) + H(+)(out) = L-cystine(in) + H(+)(in)</text>
        <dbReference type="Rhea" id="RHEA:66172"/>
        <dbReference type="ChEBI" id="CHEBI:15378"/>
        <dbReference type="ChEBI" id="CHEBI:35491"/>
    </reaction>
    <physiologicalReaction direction="left-to-right" evidence="10">
        <dbReference type="Rhea" id="RHEA:66173"/>
    </physiologicalReaction>
</comment>
<evidence type="ECO:0000313" key="14">
    <source>
        <dbReference type="EnsemblMetazoa" id="PHUM105090-PA"/>
    </source>
</evidence>
<keyword evidence="7 11" id="KW-1133">Transmembrane helix</keyword>
<comment type="subcellular location">
    <subcellularLocation>
        <location evidence="1">Lysosome membrane</location>
        <topology evidence="1">Multi-pass membrane protein</topology>
    </subcellularLocation>
</comment>
<reference evidence="13" key="2">
    <citation type="submission" date="2007-04" db="EMBL/GenBank/DDBJ databases">
        <title>The genome of the human body louse.</title>
        <authorList>
            <consortium name="The Human Body Louse Genome Consortium"/>
            <person name="Kirkness E."/>
            <person name="Walenz B."/>
            <person name="Hass B."/>
            <person name="Bruggner R."/>
            <person name="Strausberg R."/>
        </authorList>
    </citation>
    <scope>NUCLEOTIDE SEQUENCE</scope>
    <source>
        <strain evidence="13">USDA</strain>
    </source>
</reference>
<dbReference type="eggNOG" id="KOG3145">
    <property type="taxonomic scope" value="Eukaryota"/>
</dbReference>
<dbReference type="HOGENOM" id="CLU_046327_1_1_1"/>
<evidence type="ECO:0000256" key="7">
    <source>
        <dbReference type="ARBA" id="ARBA00022989"/>
    </source>
</evidence>
<reference evidence="13" key="1">
    <citation type="submission" date="2007-04" db="EMBL/GenBank/DDBJ databases">
        <title>Annotation of Pediculus humanus corporis strain USDA.</title>
        <authorList>
            <person name="Kirkness E."/>
            <person name="Hannick L."/>
            <person name="Hass B."/>
            <person name="Bruggner R."/>
            <person name="Lawson D."/>
            <person name="Bidwell S."/>
            <person name="Joardar V."/>
            <person name="Caler E."/>
            <person name="Walenz B."/>
            <person name="Inman J."/>
            <person name="Schobel S."/>
            <person name="Galinsky K."/>
            <person name="Amedeo P."/>
            <person name="Strausberg R."/>
        </authorList>
    </citation>
    <scope>NUCLEOTIDE SEQUENCE</scope>
    <source>
        <strain evidence="13">USDA</strain>
    </source>
</reference>
<dbReference type="VEuPathDB" id="VectorBase:PHUM105090"/>
<keyword evidence="6" id="KW-0769">Symport</keyword>
<organism>
    <name type="scientific">Pediculus humanus subsp. corporis</name>
    <name type="common">Body louse</name>
    <dbReference type="NCBI Taxonomy" id="121224"/>
    <lineage>
        <taxon>Eukaryota</taxon>
        <taxon>Metazoa</taxon>
        <taxon>Ecdysozoa</taxon>
        <taxon>Arthropoda</taxon>
        <taxon>Hexapoda</taxon>
        <taxon>Insecta</taxon>
        <taxon>Pterygota</taxon>
        <taxon>Neoptera</taxon>
        <taxon>Paraneoptera</taxon>
        <taxon>Psocodea</taxon>
        <taxon>Troctomorpha</taxon>
        <taxon>Phthiraptera</taxon>
        <taxon>Anoplura</taxon>
        <taxon>Pediculidae</taxon>
        <taxon>Pediculus</taxon>
    </lineage>
</organism>
<dbReference type="KEGG" id="phu:Phum_PHUM105090"/>
<proteinExistence type="inferred from homology"/>
<feature type="transmembrane region" description="Helical" evidence="11">
    <location>
        <begin position="287"/>
        <end position="310"/>
    </location>
</feature>
<keyword evidence="8 11" id="KW-0472">Membrane</keyword>
<dbReference type="Proteomes" id="UP000009046">
    <property type="component" value="Unassembled WGS sequence"/>
</dbReference>
<keyword evidence="12" id="KW-0732">Signal</keyword>
<reference evidence="14" key="3">
    <citation type="submission" date="2020-05" db="UniProtKB">
        <authorList>
            <consortium name="EnsemblMetazoa"/>
        </authorList>
    </citation>
    <scope>IDENTIFICATION</scope>
    <source>
        <strain evidence="14">USDA</strain>
    </source>
</reference>
<dbReference type="EMBL" id="DS235070">
    <property type="protein sequence ID" value="EEB11291.1"/>
    <property type="molecule type" value="Genomic_DNA"/>
</dbReference>
<keyword evidence="9" id="KW-0458">Lysosome</keyword>
<feature type="transmembrane region" description="Helical" evidence="11">
    <location>
        <begin position="257"/>
        <end position="275"/>
    </location>
</feature>
<evidence type="ECO:0000256" key="5">
    <source>
        <dbReference type="ARBA" id="ARBA00022737"/>
    </source>
</evidence>
<feature type="transmembrane region" description="Helical" evidence="11">
    <location>
        <begin position="231"/>
        <end position="251"/>
    </location>
</feature>
<dbReference type="GO" id="GO:0005765">
    <property type="term" value="C:lysosomal membrane"/>
    <property type="evidence" value="ECO:0007669"/>
    <property type="project" value="UniProtKB-SubCell"/>
</dbReference>
<gene>
    <name evidence="14" type="primary">8238152</name>
    <name evidence="13" type="ORF">Phum_PHUM105090</name>
</gene>
<dbReference type="AlphaFoldDB" id="E0VD35"/>
<feature type="transmembrane region" description="Helical" evidence="11">
    <location>
        <begin position="195"/>
        <end position="219"/>
    </location>
</feature>
<dbReference type="OrthoDB" id="75720at2759"/>
<dbReference type="InterPro" id="IPR006603">
    <property type="entry name" value="PQ-loop_rpt"/>
</dbReference>
<evidence type="ECO:0000313" key="15">
    <source>
        <dbReference type="Proteomes" id="UP000009046"/>
    </source>
</evidence>
<evidence type="ECO:0000256" key="9">
    <source>
        <dbReference type="ARBA" id="ARBA00023228"/>
    </source>
</evidence>
<evidence type="ECO:0000256" key="2">
    <source>
        <dbReference type="ARBA" id="ARBA00006855"/>
    </source>
</evidence>
<evidence type="ECO:0000256" key="4">
    <source>
        <dbReference type="ARBA" id="ARBA00022692"/>
    </source>
</evidence>
<dbReference type="PANTHER" id="PTHR13131">
    <property type="entry name" value="CYSTINOSIN"/>
    <property type="match status" value="1"/>
</dbReference>
<feature type="transmembrane region" description="Helical" evidence="11">
    <location>
        <begin position="155"/>
        <end position="175"/>
    </location>
</feature>
<evidence type="ECO:0000256" key="1">
    <source>
        <dbReference type="ARBA" id="ARBA00004155"/>
    </source>
</evidence>
<dbReference type="EnsemblMetazoa" id="PHUM105090-RA">
    <property type="protein sequence ID" value="PHUM105090-PA"/>
    <property type="gene ID" value="PHUM105090"/>
</dbReference>
<keyword evidence="15" id="KW-1185">Reference proteome</keyword>
<accession>E0VD35</accession>
<dbReference type="RefSeq" id="XP_002424029.1">
    <property type="nucleotide sequence ID" value="XM_002423984.1"/>
</dbReference>
<comment type="similarity">
    <text evidence="2">Belongs to the cystinosin family.</text>
</comment>
<dbReference type="GO" id="GO:0015293">
    <property type="term" value="F:symporter activity"/>
    <property type="evidence" value="ECO:0007669"/>
    <property type="project" value="UniProtKB-KW"/>
</dbReference>
<dbReference type="Pfam" id="PF04193">
    <property type="entry name" value="PQ-loop"/>
    <property type="match status" value="2"/>
</dbReference>
<keyword evidence="5" id="KW-0677">Repeat</keyword>
<dbReference type="STRING" id="121224.E0VD35"/>
<dbReference type="FunCoup" id="E0VD35">
    <property type="interactions" value="382"/>
</dbReference>
<dbReference type="EMBL" id="AAZO01001248">
    <property type="status" value="NOT_ANNOTATED_CDS"/>
    <property type="molecule type" value="Genomic_DNA"/>
</dbReference>
<dbReference type="GeneID" id="8238152"/>
<dbReference type="CTD" id="8238152"/>
<keyword evidence="4 11" id="KW-0812">Transmembrane</keyword>
<feature type="transmembrane region" description="Helical" evidence="11">
    <location>
        <begin position="114"/>
        <end position="135"/>
    </location>
</feature>
<dbReference type="OMA" id="LAFAYHG"/>
<evidence type="ECO:0000313" key="13">
    <source>
        <dbReference type="EMBL" id="EEB11291.1"/>
    </source>
</evidence>
<dbReference type="NCBIfam" id="TIGR00951">
    <property type="entry name" value="2A43"/>
    <property type="match status" value="1"/>
</dbReference>
<feature type="chain" id="PRO_5011412472" evidence="12">
    <location>
        <begin position="18"/>
        <end position="356"/>
    </location>
</feature>
<evidence type="ECO:0000256" key="10">
    <source>
        <dbReference type="ARBA" id="ARBA00048473"/>
    </source>
</evidence>
<dbReference type="PANTHER" id="PTHR13131:SF5">
    <property type="entry name" value="CYSTINOSIN"/>
    <property type="match status" value="1"/>
</dbReference>
<keyword evidence="3" id="KW-0813">Transport</keyword>
<feature type="transmembrane region" description="Helical" evidence="11">
    <location>
        <begin position="330"/>
        <end position="349"/>
    </location>
</feature>
<dbReference type="InParanoid" id="E0VD35"/>
<protein>
    <submittedName>
        <fullName evidence="13 14">Cystinosin, putative</fullName>
    </submittedName>
</protein>
<sequence>MFGKIVYTLLLGRLVTCNLIFKPQDVLLEIDDIVQFEVLFTSEGKNEILQLYTSQKNIVEILNENVTLSKGDRKILHIKGENSGHVIILGNLTKRPDVNTEEAIVRASVGKSSVWIILSDITGWLYFAAWSFSFYPQIYENWRRKSVVGLNFDFLALNCLGFFLYSAFNIGLYAVKPIKQSFHDRYPYSVNPVQINDIVFSLHALVAVIATLVQCFIYERENQKVSIATKILFGLFLGFLGISIVLACTSVIQPIDFLYHCSYVKLSITFIKYIPQAYMNFRRKSTVGWSIGNIFLDLIGGILSMLQMIINSYNFDDWESIFGDFTKFGLGMFSVLFDLFFMFQHYVLYKRVQVLD</sequence>
<evidence type="ECO:0000256" key="11">
    <source>
        <dbReference type="SAM" id="Phobius"/>
    </source>
</evidence>
<dbReference type="SMART" id="SM00679">
    <property type="entry name" value="CTNS"/>
    <property type="match status" value="2"/>
</dbReference>
<evidence type="ECO:0000256" key="8">
    <source>
        <dbReference type="ARBA" id="ARBA00023136"/>
    </source>
</evidence>
<name>E0VD35_PEDHC</name>
<dbReference type="FunFam" id="1.20.1280.290:FF:000016">
    <property type="entry name" value="Cystinosin homolog"/>
    <property type="match status" value="1"/>
</dbReference>
<dbReference type="InterPro" id="IPR005282">
    <property type="entry name" value="LC_transporter"/>
</dbReference>
<dbReference type="Gene3D" id="1.20.1280.290">
    <property type="match status" value="1"/>
</dbReference>